<comment type="caution">
    <text evidence="2">The sequence shown here is derived from an EMBL/GenBank/DDBJ whole genome shotgun (WGS) entry which is preliminary data.</text>
</comment>
<dbReference type="EMBL" id="PSNW01000006">
    <property type="protein sequence ID" value="PPE73738.1"/>
    <property type="molecule type" value="Genomic_DNA"/>
</dbReference>
<dbReference type="PROSITE" id="PS51257">
    <property type="entry name" value="PROKAR_LIPOPROTEIN"/>
    <property type="match status" value="1"/>
</dbReference>
<proteinExistence type="predicted"/>
<evidence type="ECO:0008006" key="4">
    <source>
        <dbReference type="Google" id="ProtNLM"/>
    </source>
</evidence>
<sequence length="167" mass="18668">MAAHRRTPIFAALTAALLAAGCATVTPYQPMQNGQGYGDQRIESNRYRVNFAGNSTTPRETVENYLLFRAAELTLQQGYDYFVMSGTDTEAQTRYQQTVSAFGGYGWYSRYYGLGTGVSTAYPVTEYQAQAYVTMYKGKRPDTAADAFDARQVRDNLGPLIKYPEKR</sequence>
<feature type="signal peptide" evidence="1">
    <location>
        <begin position="1"/>
        <end position="25"/>
    </location>
</feature>
<dbReference type="OrthoDB" id="7172943at2"/>
<organism evidence="2 3">
    <name type="scientific">Solimonas fluminis</name>
    <dbReference type="NCBI Taxonomy" id="2086571"/>
    <lineage>
        <taxon>Bacteria</taxon>
        <taxon>Pseudomonadati</taxon>
        <taxon>Pseudomonadota</taxon>
        <taxon>Gammaproteobacteria</taxon>
        <taxon>Nevskiales</taxon>
        <taxon>Nevskiaceae</taxon>
        <taxon>Solimonas</taxon>
    </lineage>
</organism>
<gene>
    <name evidence="2" type="ORF">C3942_13175</name>
</gene>
<dbReference type="Proteomes" id="UP000238220">
    <property type="component" value="Unassembled WGS sequence"/>
</dbReference>
<accession>A0A2S5TFX3</accession>
<keyword evidence="3" id="KW-1185">Reference proteome</keyword>
<name>A0A2S5TFX3_9GAMM</name>
<evidence type="ECO:0000256" key="1">
    <source>
        <dbReference type="SAM" id="SignalP"/>
    </source>
</evidence>
<protein>
    <recommendedName>
        <fullName evidence="4">DUF4136 domain-containing protein</fullName>
    </recommendedName>
</protein>
<evidence type="ECO:0000313" key="3">
    <source>
        <dbReference type="Proteomes" id="UP000238220"/>
    </source>
</evidence>
<keyword evidence="1" id="KW-0732">Signal</keyword>
<dbReference type="RefSeq" id="WP_104230799.1">
    <property type="nucleotide sequence ID" value="NZ_PSNW01000006.1"/>
</dbReference>
<evidence type="ECO:0000313" key="2">
    <source>
        <dbReference type="EMBL" id="PPE73738.1"/>
    </source>
</evidence>
<dbReference type="NCBIfam" id="NF047637">
    <property type="entry name" value="lipo_CC0125"/>
    <property type="match status" value="1"/>
</dbReference>
<reference evidence="2 3" key="1">
    <citation type="submission" date="2018-02" db="EMBL/GenBank/DDBJ databases">
        <title>Genome sequencing of Solimonas sp. HR-BB.</title>
        <authorList>
            <person name="Lee Y."/>
            <person name="Jeon C.O."/>
        </authorList>
    </citation>
    <scope>NUCLEOTIDE SEQUENCE [LARGE SCALE GENOMIC DNA]</scope>
    <source>
        <strain evidence="2 3">HR-BB</strain>
    </source>
</reference>
<dbReference type="AlphaFoldDB" id="A0A2S5TFX3"/>
<feature type="chain" id="PRO_5015615132" description="DUF4136 domain-containing protein" evidence="1">
    <location>
        <begin position="26"/>
        <end position="167"/>
    </location>
</feature>